<evidence type="ECO:0000313" key="3">
    <source>
        <dbReference type="Proteomes" id="UP000003835"/>
    </source>
</evidence>
<evidence type="ECO:0000313" key="2">
    <source>
        <dbReference type="EMBL" id="EDX73325.1"/>
    </source>
</evidence>
<accession>B4VXJ3</accession>
<reference evidence="2 3" key="1">
    <citation type="submission" date="2008-07" db="EMBL/GenBank/DDBJ databases">
        <authorList>
            <person name="Tandeau de Marsac N."/>
            <person name="Ferriera S."/>
            <person name="Johnson J."/>
            <person name="Kravitz S."/>
            <person name="Beeson K."/>
            <person name="Sutton G."/>
            <person name="Rogers Y.-H."/>
            <person name="Friedman R."/>
            <person name="Frazier M."/>
            <person name="Venter J.C."/>
        </authorList>
    </citation>
    <scope>NUCLEOTIDE SEQUENCE [LARGE SCALE GENOMIC DNA]</scope>
    <source>
        <strain evidence="2 3">PCC 7420</strain>
    </source>
</reference>
<dbReference type="InterPro" id="IPR032710">
    <property type="entry name" value="NTF2-like_dom_sf"/>
</dbReference>
<evidence type="ECO:0000259" key="1">
    <source>
        <dbReference type="Pfam" id="PF12680"/>
    </source>
</evidence>
<dbReference type="AlphaFoldDB" id="B4VXJ3"/>
<dbReference type="SUPFAM" id="SSF54427">
    <property type="entry name" value="NTF2-like"/>
    <property type="match status" value="1"/>
</dbReference>
<dbReference type="HOGENOM" id="CLU_132549_2_0_3"/>
<dbReference type="OrthoDB" id="459617at2"/>
<dbReference type="RefSeq" id="WP_006103380.1">
    <property type="nucleotide sequence ID" value="NZ_DS989858.1"/>
</dbReference>
<dbReference type="Pfam" id="PF12680">
    <property type="entry name" value="SnoaL_2"/>
    <property type="match status" value="1"/>
</dbReference>
<protein>
    <recommendedName>
        <fullName evidence="1">SnoaL-like domain-containing protein</fullName>
    </recommendedName>
</protein>
<feature type="domain" description="SnoaL-like" evidence="1">
    <location>
        <begin position="10"/>
        <end position="111"/>
    </location>
</feature>
<name>B4VXJ3_9CYAN</name>
<gene>
    <name evidence="2" type="ORF">MC7420_1121</name>
</gene>
<dbReference type="InterPro" id="IPR037401">
    <property type="entry name" value="SnoaL-like"/>
</dbReference>
<sequence>MSTKSIEALVRTYFTKVAAMNPEGWLDDFAEDAVSYDPVGQPPTKVHEGFQEFFAQLQGVFKQLESTIEHIFVAGNEAAVKWTMQGLSKSDKTITFEGITVFEVNEAGKIQSTRAYWNPADMIAQLKGG</sequence>
<dbReference type="EMBL" id="DS989858">
    <property type="protein sequence ID" value="EDX73325.1"/>
    <property type="molecule type" value="Genomic_DNA"/>
</dbReference>
<dbReference type="Gene3D" id="3.10.450.50">
    <property type="match status" value="1"/>
</dbReference>
<dbReference type="Proteomes" id="UP000003835">
    <property type="component" value="Unassembled WGS sequence"/>
</dbReference>
<dbReference type="STRING" id="118168.MC7420_1121"/>
<keyword evidence="3" id="KW-1185">Reference proteome</keyword>
<dbReference type="eggNOG" id="COG3631">
    <property type="taxonomic scope" value="Bacteria"/>
</dbReference>
<proteinExistence type="predicted"/>
<organism evidence="2 3">
    <name type="scientific">Coleofasciculus chthonoplastes PCC 7420</name>
    <dbReference type="NCBI Taxonomy" id="118168"/>
    <lineage>
        <taxon>Bacteria</taxon>
        <taxon>Bacillati</taxon>
        <taxon>Cyanobacteriota</taxon>
        <taxon>Cyanophyceae</taxon>
        <taxon>Coleofasciculales</taxon>
        <taxon>Coleofasciculaceae</taxon>
        <taxon>Coleofasciculus</taxon>
    </lineage>
</organism>